<gene>
    <name evidence="1" type="ORF">CJ263_17590</name>
</gene>
<dbReference type="KEGG" id="marb:CJ263_17590"/>
<dbReference type="Proteomes" id="UP000215244">
    <property type="component" value="Chromosome"/>
</dbReference>
<proteinExistence type="predicted"/>
<organism evidence="1 2">
    <name type="scientific">Maribacter cobaltidurans</name>
    <dbReference type="NCBI Taxonomy" id="1178778"/>
    <lineage>
        <taxon>Bacteria</taxon>
        <taxon>Pseudomonadati</taxon>
        <taxon>Bacteroidota</taxon>
        <taxon>Flavobacteriia</taxon>
        <taxon>Flavobacteriales</taxon>
        <taxon>Flavobacteriaceae</taxon>
        <taxon>Maribacter</taxon>
    </lineage>
</organism>
<reference evidence="1 2" key="1">
    <citation type="submission" date="2017-08" db="EMBL/GenBank/DDBJ databases">
        <title>The complete genome sequence of Maribacter sp. B1, isolated from deep-sea sediment.</title>
        <authorList>
            <person name="Wu Y.-H."/>
            <person name="Cheng H."/>
            <person name="Xu X.-W."/>
        </authorList>
    </citation>
    <scope>NUCLEOTIDE SEQUENCE [LARGE SCALE GENOMIC DNA]</scope>
    <source>
        <strain evidence="1 2">B1</strain>
    </source>
</reference>
<evidence type="ECO:0000313" key="2">
    <source>
        <dbReference type="Proteomes" id="UP000215244"/>
    </source>
</evidence>
<name>A0A223V907_9FLAO</name>
<accession>A0A223V907</accession>
<evidence type="ECO:0000313" key="1">
    <source>
        <dbReference type="EMBL" id="ASV31883.1"/>
    </source>
</evidence>
<protein>
    <submittedName>
        <fullName evidence="1">Uncharacterized protein</fullName>
    </submittedName>
</protein>
<dbReference type="AlphaFoldDB" id="A0A223V907"/>
<dbReference type="OrthoDB" id="981524at2"/>
<sequence>MKRKNTDKNPFNIPKDYFNSFEDKLKDRIFKEDSFIPKNDGFGIPESYFEQLQAQLTAKVEEEKSSPKVTPLYSYKKFLAIAASIAALLILAVGINWNNDDTLSFTDLANSEIEAYFNDTEIDLSSDEIAEVLPIDGYEINDFVKPEMTEENLLDYLNENVENFEELNLEDNE</sequence>
<dbReference type="EMBL" id="CP022957">
    <property type="protein sequence ID" value="ASV31883.1"/>
    <property type="molecule type" value="Genomic_DNA"/>
</dbReference>
<dbReference type="RefSeq" id="WP_094998470.1">
    <property type="nucleotide sequence ID" value="NZ_BMJL01000005.1"/>
</dbReference>
<keyword evidence="2" id="KW-1185">Reference proteome</keyword>